<dbReference type="Proteomes" id="UP000290289">
    <property type="component" value="Chromosome 7"/>
</dbReference>
<dbReference type="EMBL" id="RDQH01000333">
    <property type="protein sequence ID" value="RXH93201.1"/>
    <property type="molecule type" value="Genomic_DNA"/>
</dbReference>
<evidence type="ECO:0000313" key="1">
    <source>
        <dbReference type="EMBL" id="RXH93201.1"/>
    </source>
</evidence>
<comment type="caution">
    <text evidence="1">The sequence shown here is derived from an EMBL/GenBank/DDBJ whole genome shotgun (WGS) entry which is preliminary data.</text>
</comment>
<dbReference type="PANTHER" id="PTHR34836:SF1">
    <property type="entry name" value="OS09G0428600 PROTEIN"/>
    <property type="match status" value="1"/>
</dbReference>
<dbReference type="AlphaFoldDB" id="A0A498JIJ7"/>
<dbReference type="InterPro" id="IPR015683">
    <property type="entry name" value="Ionotropic_Glu_rcpt"/>
</dbReference>
<reference evidence="1 2" key="1">
    <citation type="submission" date="2018-10" db="EMBL/GenBank/DDBJ databases">
        <title>A high-quality apple genome assembly.</title>
        <authorList>
            <person name="Hu J."/>
        </authorList>
    </citation>
    <scope>NUCLEOTIDE SEQUENCE [LARGE SCALE GENOMIC DNA]</scope>
    <source>
        <strain evidence="2">cv. HFTH1</strain>
        <tissue evidence="1">Young leaf</tissue>
    </source>
</reference>
<evidence type="ECO:0000313" key="2">
    <source>
        <dbReference type="Proteomes" id="UP000290289"/>
    </source>
</evidence>
<name>A0A498JIJ7_MALDO</name>
<accession>A0A498JIJ7</accession>
<proteinExistence type="predicted"/>
<organism evidence="1 2">
    <name type="scientific">Malus domestica</name>
    <name type="common">Apple</name>
    <name type="synonym">Pyrus malus</name>
    <dbReference type="NCBI Taxonomy" id="3750"/>
    <lineage>
        <taxon>Eukaryota</taxon>
        <taxon>Viridiplantae</taxon>
        <taxon>Streptophyta</taxon>
        <taxon>Embryophyta</taxon>
        <taxon>Tracheophyta</taxon>
        <taxon>Spermatophyta</taxon>
        <taxon>Magnoliopsida</taxon>
        <taxon>eudicotyledons</taxon>
        <taxon>Gunneridae</taxon>
        <taxon>Pentapetalae</taxon>
        <taxon>rosids</taxon>
        <taxon>fabids</taxon>
        <taxon>Rosales</taxon>
        <taxon>Rosaceae</taxon>
        <taxon>Amygdaloideae</taxon>
        <taxon>Maleae</taxon>
        <taxon>Malus</taxon>
    </lineage>
</organism>
<evidence type="ECO:0008006" key="3">
    <source>
        <dbReference type="Google" id="ProtNLM"/>
    </source>
</evidence>
<keyword evidence="2" id="KW-1185">Reference proteome</keyword>
<gene>
    <name evidence="1" type="ORF">DVH24_013777</name>
</gene>
<protein>
    <recommendedName>
        <fullName evidence="3">Receptor ligand binding region domain-containing protein</fullName>
    </recommendedName>
</protein>
<dbReference type="PANTHER" id="PTHR34836">
    <property type="entry name" value="OS06G0188250 PROTEIN"/>
    <property type="match status" value="1"/>
</dbReference>
<sequence length="95" mass="10579">MEFQSKKQIAIIFLSAVTLFSLLGLLFAQNIVVEDVHVGVILDMGSREGQIILSCISTALSDFYQLHKNYTTRLLLRTKDSKGKPLHALSAATYH</sequence>